<reference evidence="5" key="2">
    <citation type="submission" date="2025-09" db="UniProtKB">
        <authorList>
            <consortium name="Ensembl"/>
        </authorList>
    </citation>
    <scope>IDENTIFICATION</scope>
</reference>
<accession>A0A8C2XCF3</accession>
<protein>
    <recommendedName>
        <fullName evidence="4">Immunoglobulin V-set domain-containing protein</fullName>
    </recommendedName>
</protein>
<evidence type="ECO:0000256" key="1">
    <source>
        <dbReference type="ARBA" id="ARBA00004370"/>
    </source>
</evidence>
<evidence type="ECO:0000256" key="2">
    <source>
        <dbReference type="ARBA" id="ARBA00023136"/>
    </source>
</evidence>
<dbReference type="GO" id="GO:0050852">
    <property type="term" value="P:T cell receptor signaling pathway"/>
    <property type="evidence" value="ECO:0007669"/>
    <property type="project" value="TreeGrafter"/>
</dbReference>
<evidence type="ECO:0000313" key="5">
    <source>
        <dbReference type="Ensembl" id="ENSCLMP00005016629.1"/>
    </source>
</evidence>
<dbReference type="Proteomes" id="UP000694565">
    <property type="component" value="Unplaced"/>
</dbReference>
<name>A0A8C2XCF3_CYCLU</name>
<sequence length="201" mass="22648">MTCVLCLLSQGEDDLLHHSALHTHLLCLWLVESKGSCSRWVSSSLSVSSTGSFLVEVTQTSYEAEENNNVTLGWRFSPRTDGSLNSINIFCEKLTHVRTFVLLHLFDGVEVPKSQDERFAGRVQWDKDALREGLVRLQVSRLRTDDSGVYLCDVLTGDGAASRRCNLNVTDQDPHITSPGQLQILLHIFSFLIKMHWTLLF</sequence>
<feature type="domain" description="Immunoglobulin V-set" evidence="4">
    <location>
        <begin position="58"/>
        <end position="163"/>
    </location>
</feature>
<dbReference type="InterPro" id="IPR050504">
    <property type="entry name" value="IgSF_BTN/MOG"/>
</dbReference>
<keyword evidence="6" id="KW-1185">Reference proteome</keyword>
<dbReference type="GO" id="GO:0005102">
    <property type="term" value="F:signaling receptor binding"/>
    <property type="evidence" value="ECO:0007669"/>
    <property type="project" value="TreeGrafter"/>
</dbReference>
<comment type="subcellular location">
    <subcellularLocation>
        <location evidence="1">Membrane</location>
    </subcellularLocation>
</comment>
<evidence type="ECO:0000313" key="6">
    <source>
        <dbReference type="Proteomes" id="UP000694565"/>
    </source>
</evidence>
<proteinExistence type="predicted"/>
<organism evidence="5 6">
    <name type="scientific">Cyclopterus lumpus</name>
    <name type="common">Lumpsucker</name>
    <dbReference type="NCBI Taxonomy" id="8103"/>
    <lineage>
        <taxon>Eukaryota</taxon>
        <taxon>Metazoa</taxon>
        <taxon>Chordata</taxon>
        <taxon>Craniata</taxon>
        <taxon>Vertebrata</taxon>
        <taxon>Euteleostomi</taxon>
        <taxon>Actinopterygii</taxon>
        <taxon>Neopterygii</taxon>
        <taxon>Teleostei</taxon>
        <taxon>Neoteleostei</taxon>
        <taxon>Acanthomorphata</taxon>
        <taxon>Eupercaria</taxon>
        <taxon>Perciformes</taxon>
        <taxon>Cottioidei</taxon>
        <taxon>Cottales</taxon>
        <taxon>Cyclopteridae</taxon>
        <taxon>Cyclopterus</taxon>
    </lineage>
</organism>
<dbReference type="GO" id="GO:0009897">
    <property type="term" value="C:external side of plasma membrane"/>
    <property type="evidence" value="ECO:0007669"/>
    <property type="project" value="TreeGrafter"/>
</dbReference>
<reference evidence="5" key="1">
    <citation type="submission" date="2025-08" db="UniProtKB">
        <authorList>
            <consortium name="Ensembl"/>
        </authorList>
    </citation>
    <scope>IDENTIFICATION</scope>
</reference>
<dbReference type="GeneTree" id="ENSGT01030000234775"/>
<keyword evidence="3" id="KW-0393">Immunoglobulin domain</keyword>
<dbReference type="SUPFAM" id="SSF48726">
    <property type="entry name" value="Immunoglobulin"/>
    <property type="match status" value="1"/>
</dbReference>
<dbReference type="AlphaFoldDB" id="A0A8C2XCF3"/>
<dbReference type="InterPro" id="IPR013106">
    <property type="entry name" value="Ig_V-set"/>
</dbReference>
<dbReference type="InterPro" id="IPR036179">
    <property type="entry name" value="Ig-like_dom_sf"/>
</dbReference>
<dbReference type="Ensembl" id="ENSCLMT00005017623.1">
    <property type="protein sequence ID" value="ENSCLMP00005016629.1"/>
    <property type="gene ID" value="ENSCLMG00005008577.1"/>
</dbReference>
<dbReference type="InterPro" id="IPR013783">
    <property type="entry name" value="Ig-like_fold"/>
</dbReference>
<dbReference type="PANTHER" id="PTHR24100">
    <property type="entry name" value="BUTYROPHILIN"/>
    <property type="match status" value="1"/>
</dbReference>
<evidence type="ECO:0000259" key="4">
    <source>
        <dbReference type="Pfam" id="PF07686"/>
    </source>
</evidence>
<dbReference type="GO" id="GO:0001817">
    <property type="term" value="P:regulation of cytokine production"/>
    <property type="evidence" value="ECO:0007669"/>
    <property type="project" value="TreeGrafter"/>
</dbReference>
<evidence type="ECO:0000256" key="3">
    <source>
        <dbReference type="ARBA" id="ARBA00023319"/>
    </source>
</evidence>
<keyword evidence="2" id="KW-0472">Membrane</keyword>
<dbReference type="Pfam" id="PF07686">
    <property type="entry name" value="V-set"/>
    <property type="match status" value="1"/>
</dbReference>
<dbReference type="Gene3D" id="2.60.40.10">
    <property type="entry name" value="Immunoglobulins"/>
    <property type="match status" value="1"/>
</dbReference>